<evidence type="ECO:0000313" key="3">
    <source>
        <dbReference type="Proteomes" id="UP001159428"/>
    </source>
</evidence>
<organism evidence="2 3">
    <name type="scientific">Pocillopora meandrina</name>
    <dbReference type="NCBI Taxonomy" id="46732"/>
    <lineage>
        <taxon>Eukaryota</taxon>
        <taxon>Metazoa</taxon>
        <taxon>Cnidaria</taxon>
        <taxon>Anthozoa</taxon>
        <taxon>Hexacorallia</taxon>
        <taxon>Scleractinia</taxon>
        <taxon>Astrocoeniina</taxon>
        <taxon>Pocilloporidae</taxon>
        <taxon>Pocillopora</taxon>
    </lineage>
</organism>
<dbReference type="AlphaFoldDB" id="A0AAU9WN25"/>
<feature type="compositionally biased region" description="Basic and acidic residues" evidence="1">
    <location>
        <begin position="91"/>
        <end position="102"/>
    </location>
</feature>
<name>A0AAU9WN25_9CNID</name>
<evidence type="ECO:0000256" key="1">
    <source>
        <dbReference type="SAM" id="MobiDB-lite"/>
    </source>
</evidence>
<evidence type="ECO:0000313" key="2">
    <source>
        <dbReference type="EMBL" id="CAH3119804.1"/>
    </source>
</evidence>
<feature type="compositionally biased region" description="Basic and acidic residues" evidence="1">
    <location>
        <begin position="34"/>
        <end position="78"/>
    </location>
</feature>
<gene>
    <name evidence="2" type="ORF">PMEA_00008496</name>
</gene>
<sequence>MPAPGGLYQGDAPQRREEKGKEMPAPGGLFLRHFQGDAPEKREEQGDASQKRREKGDAPEKREEKGDASQKRREKGEEMPAPGGLHQGDAPQRREEKEEMPADGKIFLRRFQGDVPTERRQESLQRLGSLCLHLGGLETWAEEWGPEN</sequence>
<dbReference type="EMBL" id="CALNXJ010000017">
    <property type="protein sequence ID" value="CAH3119804.1"/>
    <property type="molecule type" value="Genomic_DNA"/>
</dbReference>
<reference evidence="2 3" key="1">
    <citation type="submission" date="2022-05" db="EMBL/GenBank/DDBJ databases">
        <authorList>
            <consortium name="Genoscope - CEA"/>
            <person name="William W."/>
        </authorList>
    </citation>
    <scope>NUCLEOTIDE SEQUENCE [LARGE SCALE GENOMIC DNA]</scope>
</reference>
<feature type="compositionally biased region" description="Basic and acidic residues" evidence="1">
    <location>
        <begin position="13"/>
        <end position="22"/>
    </location>
</feature>
<comment type="caution">
    <text evidence="2">The sequence shown here is derived from an EMBL/GenBank/DDBJ whole genome shotgun (WGS) entry which is preliminary data.</text>
</comment>
<dbReference type="Proteomes" id="UP001159428">
    <property type="component" value="Unassembled WGS sequence"/>
</dbReference>
<protein>
    <submittedName>
        <fullName evidence="2">Uncharacterized protein</fullName>
    </submittedName>
</protein>
<keyword evidence="3" id="KW-1185">Reference proteome</keyword>
<accession>A0AAU9WN25</accession>
<proteinExistence type="predicted"/>
<feature type="region of interest" description="Disordered" evidence="1">
    <location>
        <begin position="1"/>
        <end position="114"/>
    </location>
</feature>